<dbReference type="eggNOG" id="ENOG5033WKQ">
    <property type="taxonomic scope" value="Bacteria"/>
</dbReference>
<dbReference type="AlphaFoldDB" id="G2JB33"/>
<comment type="subcellular location">
    <subcellularLocation>
        <location evidence="1">Membrane</location>
    </subcellularLocation>
</comment>
<protein>
    <recommendedName>
        <fullName evidence="8">DUF1640 domain-containing protein</fullName>
    </recommendedName>
</protein>
<dbReference type="STRING" id="1070319.CAGGBEG34_350006"/>
<sequence>MGLPAFDTLQIFEDLEKAGFDEPKAKAISAVVRKVHDSSDVATKADLQHLEERVDTKLDKLGAELRHEIGALRKDNELLRKDMDAKHESLRKDMDAKFAGVDAKFAGVDARLDKLTMQLTFRLGGVMVATLTVLSLLPKIFH</sequence>
<organism evidence="6 7">
    <name type="scientific">Candidatus Glomeribacter gigasporarum BEG34</name>
    <dbReference type="NCBI Taxonomy" id="1070319"/>
    <lineage>
        <taxon>Bacteria</taxon>
        <taxon>Pseudomonadati</taxon>
        <taxon>Pseudomonadota</taxon>
        <taxon>Betaproteobacteria</taxon>
        <taxon>Burkholderiales</taxon>
        <taxon>Burkholderiaceae</taxon>
        <taxon>Candidatus Glomeribacter</taxon>
    </lineage>
</organism>
<evidence type="ECO:0008006" key="8">
    <source>
        <dbReference type="Google" id="ProtNLM"/>
    </source>
</evidence>
<dbReference type="InterPro" id="IPR027267">
    <property type="entry name" value="AH/BAR_dom_sf"/>
</dbReference>
<dbReference type="Gene3D" id="1.20.5.340">
    <property type="match status" value="1"/>
</dbReference>
<proteinExistence type="predicted"/>
<keyword evidence="3" id="KW-1133">Transmembrane helix</keyword>
<dbReference type="SUPFAM" id="SSF103657">
    <property type="entry name" value="BAR/IMD domain-like"/>
    <property type="match status" value="1"/>
</dbReference>
<name>G2JB33_9BURK</name>
<evidence type="ECO:0000256" key="3">
    <source>
        <dbReference type="ARBA" id="ARBA00022989"/>
    </source>
</evidence>
<keyword evidence="7" id="KW-1185">Reference proteome</keyword>
<comment type="caution">
    <text evidence="6">The sequence shown here is derived from an EMBL/GenBank/DDBJ whole genome shotgun (WGS) entry which is preliminary data.</text>
</comment>
<evidence type="ECO:0000256" key="1">
    <source>
        <dbReference type="ARBA" id="ARBA00004370"/>
    </source>
</evidence>
<dbReference type="InterPro" id="IPR024461">
    <property type="entry name" value="CCDC90-like"/>
</dbReference>
<gene>
    <name evidence="6" type="ORF">CAGGBEG34_350006</name>
</gene>
<keyword evidence="2" id="KW-0812">Transmembrane</keyword>
<dbReference type="RefSeq" id="WP_006683077.1">
    <property type="nucleotide sequence ID" value="NZ_CAFB01000053.1"/>
</dbReference>
<evidence type="ECO:0000256" key="4">
    <source>
        <dbReference type="ARBA" id="ARBA00023054"/>
    </source>
</evidence>
<evidence type="ECO:0000313" key="6">
    <source>
        <dbReference type="EMBL" id="CCD29985.1"/>
    </source>
</evidence>
<keyword evidence="4" id="KW-0175">Coiled coil</keyword>
<dbReference type="Proteomes" id="UP000054051">
    <property type="component" value="Unassembled WGS sequence"/>
</dbReference>
<dbReference type="Pfam" id="PF07798">
    <property type="entry name" value="CCDC90-like"/>
    <property type="match status" value="1"/>
</dbReference>
<reference evidence="6 7" key="1">
    <citation type="submission" date="2011-08" db="EMBL/GenBank/DDBJ databases">
        <title>The genome of the obligate endobacterium of an arbuscular mycorrhizal fungus reveals an interphylum network of nutritional interactions.</title>
        <authorList>
            <person name="Ghignone S."/>
            <person name="Salvioli A."/>
            <person name="Anca I."/>
            <person name="Lumini E."/>
            <person name="Ortu G."/>
            <person name="Petiti L."/>
            <person name="Cruveiller S."/>
            <person name="Bianciotto V."/>
            <person name="Piffanelli P."/>
            <person name="Lanfranco L."/>
            <person name="Bonfante P."/>
        </authorList>
    </citation>
    <scope>NUCLEOTIDE SEQUENCE [LARGE SCALE GENOMIC DNA]</scope>
    <source>
        <strain evidence="6 7">BEG34</strain>
    </source>
</reference>
<dbReference type="OrthoDB" id="9133087at2"/>
<dbReference type="EMBL" id="CAFB01000053">
    <property type="protein sequence ID" value="CCD29985.1"/>
    <property type="molecule type" value="Genomic_DNA"/>
</dbReference>
<evidence type="ECO:0000256" key="5">
    <source>
        <dbReference type="ARBA" id="ARBA00023136"/>
    </source>
</evidence>
<evidence type="ECO:0000313" key="7">
    <source>
        <dbReference type="Proteomes" id="UP000054051"/>
    </source>
</evidence>
<keyword evidence="5" id="KW-0472">Membrane</keyword>
<evidence type="ECO:0000256" key="2">
    <source>
        <dbReference type="ARBA" id="ARBA00022692"/>
    </source>
</evidence>
<dbReference type="GO" id="GO:0016020">
    <property type="term" value="C:membrane"/>
    <property type="evidence" value="ECO:0007669"/>
    <property type="project" value="UniProtKB-SubCell"/>
</dbReference>
<accession>G2JB33</accession>